<feature type="transmembrane region" description="Helical" evidence="1">
    <location>
        <begin position="72"/>
        <end position="90"/>
    </location>
</feature>
<feature type="transmembrane region" description="Helical" evidence="1">
    <location>
        <begin position="38"/>
        <end position="60"/>
    </location>
</feature>
<name>A0A5F2AZD8_9LEPT</name>
<dbReference type="OrthoDB" id="345635at2"/>
<dbReference type="Proteomes" id="UP000298429">
    <property type="component" value="Unassembled WGS sequence"/>
</dbReference>
<feature type="transmembrane region" description="Helical" evidence="1">
    <location>
        <begin position="162"/>
        <end position="182"/>
    </location>
</feature>
<keyword evidence="1" id="KW-1133">Transmembrane helix</keyword>
<feature type="transmembrane region" description="Helical" evidence="1">
    <location>
        <begin position="202"/>
        <end position="224"/>
    </location>
</feature>
<feature type="transmembrane region" description="Helical" evidence="1">
    <location>
        <begin position="6"/>
        <end position="26"/>
    </location>
</feature>
<dbReference type="EMBL" id="RQGN01000088">
    <property type="protein sequence ID" value="TGL96302.1"/>
    <property type="molecule type" value="Genomic_DNA"/>
</dbReference>
<gene>
    <name evidence="2" type="ORF">EHQ76_16120</name>
</gene>
<comment type="caution">
    <text evidence="2">The sequence shown here is derived from an EMBL/GenBank/DDBJ whole genome shotgun (WGS) entry which is preliminary data.</text>
</comment>
<protein>
    <submittedName>
        <fullName evidence="2">Uncharacterized protein</fullName>
    </submittedName>
</protein>
<organism evidence="2 3">
    <name type="scientific">Leptospira barantonii</name>
    <dbReference type="NCBI Taxonomy" id="2023184"/>
    <lineage>
        <taxon>Bacteria</taxon>
        <taxon>Pseudomonadati</taxon>
        <taxon>Spirochaetota</taxon>
        <taxon>Spirochaetia</taxon>
        <taxon>Leptospirales</taxon>
        <taxon>Leptospiraceae</taxon>
        <taxon>Leptospira</taxon>
    </lineage>
</organism>
<dbReference type="RefSeq" id="WP_135671943.1">
    <property type="nucleotide sequence ID" value="NZ_RQGN01000088.1"/>
</dbReference>
<accession>A0A5F2AZD8</accession>
<evidence type="ECO:0000256" key="1">
    <source>
        <dbReference type="SAM" id="Phobius"/>
    </source>
</evidence>
<evidence type="ECO:0000313" key="2">
    <source>
        <dbReference type="EMBL" id="TGL96302.1"/>
    </source>
</evidence>
<evidence type="ECO:0000313" key="3">
    <source>
        <dbReference type="Proteomes" id="UP000298429"/>
    </source>
</evidence>
<dbReference type="AlphaFoldDB" id="A0A5F2AZD8"/>
<keyword evidence="1" id="KW-0472">Membrane</keyword>
<proteinExistence type="predicted"/>
<keyword evidence="1" id="KW-0812">Transmembrane</keyword>
<feature type="transmembrane region" description="Helical" evidence="1">
    <location>
        <begin position="127"/>
        <end position="150"/>
    </location>
</feature>
<sequence>MITQFELILGVAVTTITLALSLLIITKAIHKINPRFNLPFTIVVVFWFVLILILGANGVFRPNIPSPAPVGLAILLPVLFGSILIARYAPVQNVLLNIPYETLVKLNIARYIGSLFIWFYLNGKLPPTFAFSAGLGDCFIATLALFLLPILKRKSDPKRELWIFNILGIIDFMTAVTLGTLSSDGPQRLIYETPTSGLIGELPLILIPGFGVPFTALVHVISVMKLRKEAKQAQ</sequence>
<reference evidence="2 3" key="1">
    <citation type="journal article" date="2019" name="PLoS Negl. Trop. Dis.">
        <title>Revisiting the worldwide diversity of Leptospira species in the environment.</title>
        <authorList>
            <person name="Vincent A.T."/>
            <person name="Schiettekatte O."/>
            <person name="Bourhy P."/>
            <person name="Veyrier F.J."/>
            <person name="Picardeau M."/>
        </authorList>
    </citation>
    <scope>NUCLEOTIDE SEQUENCE [LARGE SCALE GENOMIC DNA]</scope>
    <source>
        <strain evidence="2 3">201702444</strain>
    </source>
</reference>